<evidence type="ECO:0000313" key="3">
    <source>
        <dbReference type="Proteomes" id="UP001189122"/>
    </source>
</evidence>
<reference evidence="3" key="1">
    <citation type="journal article" date="2020" name="Sci. Rep.">
        <title>Chromosome-scale genome assembly for the duckweed Spirodela intermedia, integrating cytogenetic maps, PacBio and Oxford Nanopore libraries.</title>
        <authorList>
            <person name="Hoang P.T.N."/>
            <person name="Fiebig A."/>
            <person name="Novak P."/>
            <person name="Macas J."/>
            <person name="Cao H.X."/>
            <person name="Stepanenko A."/>
            <person name="Chen G."/>
            <person name="Borisjuk N."/>
            <person name="Scholz U."/>
            <person name="Schubert I."/>
        </authorList>
    </citation>
    <scope>NUCLEOTIDE SEQUENCE [LARGE SCALE GENOMIC DNA]</scope>
</reference>
<organism evidence="2 3">
    <name type="scientific">Spirodela intermedia</name>
    <name type="common">Intermediate duckweed</name>
    <dbReference type="NCBI Taxonomy" id="51605"/>
    <lineage>
        <taxon>Eukaryota</taxon>
        <taxon>Viridiplantae</taxon>
        <taxon>Streptophyta</taxon>
        <taxon>Embryophyta</taxon>
        <taxon>Tracheophyta</taxon>
        <taxon>Spermatophyta</taxon>
        <taxon>Magnoliopsida</taxon>
        <taxon>Liliopsida</taxon>
        <taxon>Araceae</taxon>
        <taxon>Lemnoideae</taxon>
        <taxon>Spirodela</taxon>
    </lineage>
</organism>
<evidence type="ECO:0000313" key="2">
    <source>
        <dbReference type="EMBL" id="CAA6674184.1"/>
    </source>
</evidence>
<accession>A0ABN7EAT4</accession>
<protein>
    <submittedName>
        <fullName evidence="2">Uncharacterized protein</fullName>
    </submittedName>
</protein>
<comment type="caution">
    <text evidence="2">The sequence shown here is derived from an EMBL/GenBank/DDBJ whole genome shotgun (WGS) entry which is preliminary data.</text>
</comment>
<proteinExistence type="predicted"/>
<keyword evidence="3" id="KW-1185">Reference proteome</keyword>
<dbReference type="Proteomes" id="UP001189122">
    <property type="component" value="Unassembled WGS sequence"/>
</dbReference>
<dbReference type="EMBL" id="CACRZD030000087">
    <property type="protein sequence ID" value="CAA6674184.1"/>
    <property type="molecule type" value="Genomic_DNA"/>
</dbReference>
<sequence>MGSRPSRTLRSSEGKSGRFIYPGEERRGKFIRGDSSREVLDDE</sequence>
<evidence type="ECO:0000256" key="1">
    <source>
        <dbReference type="SAM" id="MobiDB-lite"/>
    </source>
</evidence>
<feature type="region of interest" description="Disordered" evidence="1">
    <location>
        <begin position="1"/>
        <end position="27"/>
    </location>
</feature>
<gene>
    <name evidence="2" type="ORF">SI7747_UN020542</name>
</gene>
<name>A0ABN7EAT4_SPIIN</name>